<keyword evidence="2" id="KW-0808">Transferase</keyword>
<dbReference type="OrthoDB" id="5418498at2"/>
<dbReference type="EMBL" id="FWEV01000203">
    <property type="protein sequence ID" value="SLM31192.1"/>
    <property type="molecule type" value="Genomic_DNA"/>
</dbReference>
<sequence length="274" mass="31744">MLVSIIVPTYNQAQYLRPCLDSIWFQDYSGDIEIVLVNDGSIDDTSTTIDAFLKDLDKAETSYASYYDENNNVIERIWHKRYPEQGRRIVRIEHEKNRGLGAALNTGFRACSGELCTYVPSDNICYPNMLSEMVPLLENGNNSEADFVYSDMIIFDDHGNIVRKFLLPDYSFKACFANWYLCGISKLYKKELHDRFGYYREELLAHDYELFLRFAEGGAKFSHIPKSLMGIRDHASSREIEIHAPSNWNRLLEESKELALRARKANLNNLKKNH</sequence>
<evidence type="ECO:0000259" key="1">
    <source>
        <dbReference type="Pfam" id="PF00535"/>
    </source>
</evidence>
<dbReference type="Proteomes" id="UP000191931">
    <property type="component" value="Unassembled WGS sequence"/>
</dbReference>
<dbReference type="AlphaFoldDB" id="A0A1W1HFM8"/>
<name>A0A1W1HFM8_9BACT</name>
<dbReference type="InterPro" id="IPR029044">
    <property type="entry name" value="Nucleotide-diphossugar_trans"/>
</dbReference>
<dbReference type="GO" id="GO:0016758">
    <property type="term" value="F:hexosyltransferase activity"/>
    <property type="evidence" value="ECO:0007669"/>
    <property type="project" value="UniProtKB-ARBA"/>
</dbReference>
<evidence type="ECO:0000313" key="3">
    <source>
        <dbReference type="Proteomes" id="UP000191931"/>
    </source>
</evidence>
<dbReference type="STRING" id="1246637.MTBBW1_2810001"/>
<keyword evidence="3" id="KW-1185">Reference proteome</keyword>
<dbReference type="Gene3D" id="3.90.550.10">
    <property type="entry name" value="Spore Coat Polysaccharide Biosynthesis Protein SpsA, Chain A"/>
    <property type="match status" value="1"/>
</dbReference>
<feature type="domain" description="Glycosyltransferase 2-like" evidence="1">
    <location>
        <begin position="4"/>
        <end position="54"/>
    </location>
</feature>
<dbReference type="SUPFAM" id="SSF53448">
    <property type="entry name" value="Nucleotide-diphospho-sugar transferases"/>
    <property type="match status" value="1"/>
</dbReference>
<dbReference type="Pfam" id="PF00535">
    <property type="entry name" value="Glycos_transf_2"/>
    <property type="match status" value="2"/>
</dbReference>
<reference evidence="2 3" key="1">
    <citation type="submission" date="2017-03" db="EMBL/GenBank/DDBJ databases">
        <authorList>
            <person name="Afonso C.L."/>
            <person name="Miller P.J."/>
            <person name="Scott M.A."/>
            <person name="Spackman E."/>
            <person name="Goraichik I."/>
            <person name="Dimitrov K.M."/>
            <person name="Suarez D.L."/>
            <person name="Swayne D.E."/>
        </authorList>
    </citation>
    <scope>NUCLEOTIDE SEQUENCE [LARGE SCALE GENOMIC DNA]</scope>
    <source>
        <strain evidence="2">PRJEB14757</strain>
    </source>
</reference>
<feature type="domain" description="Glycosyltransferase 2-like" evidence="1">
    <location>
        <begin position="80"/>
        <end position="143"/>
    </location>
</feature>
<dbReference type="PANTHER" id="PTHR22916:SF3">
    <property type="entry name" value="UDP-GLCNAC:BETAGAL BETA-1,3-N-ACETYLGLUCOSAMINYLTRANSFERASE-LIKE PROTEIN 1"/>
    <property type="match status" value="1"/>
</dbReference>
<organism evidence="2 3">
    <name type="scientific">Desulfamplus magnetovallimortis</name>
    <dbReference type="NCBI Taxonomy" id="1246637"/>
    <lineage>
        <taxon>Bacteria</taxon>
        <taxon>Pseudomonadati</taxon>
        <taxon>Thermodesulfobacteriota</taxon>
        <taxon>Desulfobacteria</taxon>
        <taxon>Desulfobacterales</taxon>
        <taxon>Desulfobacteraceae</taxon>
        <taxon>Desulfamplus</taxon>
    </lineage>
</organism>
<accession>A0A1W1HFM8</accession>
<evidence type="ECO:0000313" key="2">
    <source>
        <dbReference type="EMBL" id="SLM31192.1"/>
    </source>
</evidence>
<dbReference type="PANTHER" id="PTHR22916">
    <property type="entry name" value="GLYCOSYLTRANSFERASE"/>
    <property type="match status" value="1"/>
</dbReference>
<protein>
    <submittedName>
        <fullName evidence="2">Glycosyl transferase family 2</fullName>
    </submittedName>
</protein>
<dbReference type="InterPro" id="IPR001173">
    <property type="entry name" value="Glyco_trans_2-like"/>
</dbReference>
<gene>
    <name evidence="2" type="ORF">MTBBW1_2810001</name>
</gene>
<proteinExistence type="predicted"/>
<dbReference type="RefSeq" id="WP_080810070.1">
    <property type="nucleotide sequence ID" value="NZ_LT828583.1"/>
</dbReference>